<gene>
    <name evidence="5" type="ORF">EIP91_006995</name>
</gene>
<reference evidence="5 6" key="1">
    <citation type="submission" date="2018-11" db="EMBL/GenBank/DDBJ databases">
        <title>Genome assembly of Steccherinum ochraceum LE-BIN_3174, the white-rot fungus of the Steccherinaceae family (The Residual Polyporoid clade, Polyporales, Basidiomycota).</title>
        <authorList>
            <person name="Fedorova T.V."/>
            <person name="Glazunova O.A."/>
            <person name="Landesman E.O."/>
            <person name="Moiseenko K.V."/>
            <person name="Psurtseva N.V."/>
            <person name="Savinova O.S."/>
            <person name="Shakhova N.V."/>
            <person name="Tyazhelova T.V."/>
            <person name="Vasina D.V."/>
        </authorList>
    </citation>
    <scope>NUCLEOTIDE SEQUENCE [LARGE SCALE GENOMIC DNA]</scope>
    <source>
        <strain evidence="5 6">LE-BIN_3174</strain>
    </source>
</reference>
<dbReference type="CDD" id="cd04369">
    <property type="entry name" value="Bromodomain"/>
    <property type="match status" value="1"/>
</dbReference>
<dbReference type="GO" id="GO:0006325">
    <property type="term" value="P:chromatin organization"/>
    <property type="evidence" value="ECO:0007669"/>
    <property type="project" value="UniProtKB-ARBA"/>
</dbReference>
<dbReference type="Proteomes" id="UP000292702">
    <property type="component" value="Unassembled WGS sequence"/>
</dbReference>
<dbReference type="SMART" id="SM00297">
    <property type="entry name" value="BROMO"/>
    <property type="match status" value="1"/>
</dbReference>
<feature type="region of interest" description="Disordered" evidence="3">
    <location>
        <begin position="385"/>
        <end position="454"/>
    </location>
</feature>
<organism evidence="5 6">
    <name type="scientific">Steccherinum ochraceum</name>
    <dbReference type="NCBI Taxonomy" id="92696"/>
    <lineage>
        <taxon>Eukaryota</taxon>
        <taxon>Fungi</taxon>
        <taxon>Dikarya</taxon>
        <taxon>Basidiomycota</taxon>
        <taxon>Agaricomycotina</taxon>
        <taxon>Agaricomycetes</taxon>
        <taxon>Polyporales</taxon>
        <taxon>Steccherinaceae</taxon>
        <taxon>Steccherinum</taxon>
    </lineage>
</organism>
<feature type="domain" description="Bromo" evidence="4">
    <location>
        <begin position="282"/>
        <end position="352"/>
    </location>
</feature>
<dbReference type="STRING" id="92696.A0A4R0RQU5"/>
<evidence type="ECO:0000256" key="2">
    <source>
        <dbReference type="PROSITE-ProRule" id="PRU00035"/>
    </source>
</evidence>
<dbReference type="EMBL" id="RWJN01000038">
    <property type="protein sequence ID" value="TCD69573.1"/>
    <property type="molecule type" value="Genomic_DNA"/>
</dbReference>
<dbReference type="GO" id="GO:0006357">
    <property type="term" value="P:regulation of transcription by RNA polymerase II"/>
    <property type="evidence" value="ECO:0007669"/>
    <property type="project" value="TreeGrafter"/>
</dbReference>
<dbReference type="PRINTS" id="PR00503">
    <property type="entry name" value="BROMODOMAIN"/>
</dbReference>
<evidence type="ECO:0000256" key="3">
    <source>
        <dbReference type="SAM" id="MobiDB-lite"/>
    </source>
</evidence>
<name>A0A4R0RQU5_9APHY</name>
<dbReference type="PROSITE" id="PS50014">
    <property type="entry name" value="BROMODOMAIN_2"/>
    <property type="match status" value="1"/>
</dbReference>
<feature type="region of interest" description="Disordered" evidence="3">
    <location>
        <begin position="586"/>
        <end position="605"/>
    </location>
</feature>
<comment type="caution">
    <text evidence="5">The sequence shown here is derived from an EMBL/GenBank/DDBJ whole genome shotgun (WGS) entry which is preliminary data.</text>
</comment>
<feature type="region of interest" description="Disordered" evidence="3">
    <location>
        <begin position="486"/>
        <end position="506"/>
    </location>
</feature>
<keyword evidence="6" id="KW-1185">Reference proteome</keyword>
<keyword evidence="1 2" id="KW-0103">Bromodomain</keyword>
<evidence type="ECO:0000256" key="1">
    <source>
        <dbReference type="ARBA" id="ARBA00023117"/>
    </source>
</evidence>
<dbReference type="SUPFAM" id="SSF47370">
    <property type="entry name" value="Bromodomain"/>
    <property type="match status" value="1"/>
</dbReference>
<accession>A0A4R0RQU5</accession>
<dbReference type="PANTHER" id="PTHR22881:SF27">
    <property type="entry name" value="BROMODOMAIN CONTAINING 7_9"/>
    <property type="match status" value="1"/>
</dbReference>
<dbReference type="Gene3D" id="1.20.1050.10">
    <property type="match status" value="1"/>
</dbReference>
<dbReference type="PANTHER" id="PTHR22881">
    <property type="entry name" value="BROMODOMAIN CONTAINING PROTEIN"/>
    <property type="match status" value="1"/>
</dbReference>
<dbReference type="OrthoDB" id="21449at2759"/>
<dbReference type="Gene3D" id="3.40.30.10">
    <property type="entry name" value="Glutaredoxin"/>
    <property type="match status" value="1"/>
</dbReference>
<dbReference type="InterPro" id="IPR001487">
    <property type="entry name" value="Bromodomain"/>
</dbReference>
<sequence>MSHTNVIILYDVPSTVPQPWVPNIWRIRFILNFKRLPYRTVWVELPDVETTLRSIGAPPTSYKSDNRPVYTLPVIVDSMRSRSQPTVLSNANTISEYLETCYPARPVFPDGSRALQTLFVHYIQDVFAKPLLPILVPLSHQRLPERSQAHFTNPTAVNQPQLSGSQREQAWRAVKEQFDFLAATMDKNAGSDGDGVVAMGREMDRLEFPSADNVQAESSQGPSRGTGLRLVIPSLKTIQALKGKQKGKNGSAIDTTPVQKTPRPAKLKPLKEVLTKLIAQIKKKDDYAFFLKPVDPALVPGYADLVKQPMDLGTMTTKVARGKYKTLEEFATDLRLVTGNAKLFNPPGTIYYTEADRIEAYALQHITRATATVIEVETDWNVDIENEGVPTPNVDDDDDDDGREKSTAMDVDGSMRGRSPSVASTGTPVVGRSKGKGKRKAGMLSESLEDGGHLPGYKDGVGVFPPGSEFAELMLSSKLKGKRYRTKKERMRIERGGPPHAADGSLDYTELEDPFSVLSIFLPETRSLPLMTGLYPSASSADPSLPSLPAPINVAPHIRPEIRPVLLKRPPNRGNRKHWSITRMTSTRRTREANEEDSSGFFQMPQDPQHIDYGTFATLLDQLAHESRTKLTPADLSAADKLLLAIRGSTDINLPDWDLTVPPKSAHGETYWKQKVAPAEDYVRDVVYGGPEGFSYVRSLAAFVQHDGPRRKKPRLEDPSPGDLGVPLADWVVQSIVDPLTDGRHRLLRDTAAILKAHQPDPSPVGQLIDRSLRLLPQAARDLSALQDMVGSSLDMASLIKEPNELFVADEVWEGASYMEEQRKRMEAEREKALVESPAKNAAEYLAFAIQSHKEAESPRQKPTYEGPDVLHHALDWSAVAIQELAKKPPLDDDAMDVDTDGKTDEDPHMRKLRLNLLALSKRAPLDKVARLPVSLVPAHIRHVIPTTES</sequence>
<evidence type="ECO:0000313" key="5">
    <source>
        <dbReference type="EMBL" id="TCD69573.1"/>
    </source>
</evidence>
<dbReference type="InterPro" id="IPR051831">
    <property type="entry name" value="Bromodomain_contain_prot"/>
</dbReference>
<evidence type="ECO:0000313" key="6">
    <source>
        <dbReference type="Proteomes" id="UP000292702"/>
    </source>
</evidence>
<protein>
    <recommendedName>
        <fullName evidence="4">Bromo domain-containing protein</fullName>
    </recommendedName>
</protein>
<dbReference type="AlphaFoldDB" id="A0A4R0RQU5"/>
<dbReference type="Pfam" id="PF00439">
    <property type="entry name" value="Bromodomain"/>
    <property type="match status" value="1"/>
</dbReference>
<dbReference type="InterPro" id="IPR036427">
    <property type="entry name" value="Bromodomain-like_sf"/>
</dbReference>
<dbReference type="Gene3D" id="1.20.920.10">
    <property type="entry name" value="Bromodomain-like"/>
    <property type="match status" value="1"/>
</dbReference>
<proteinExistence type="predicted"/>
<dbReference type="Pfam" id="PF22041">
    <property type="entry name" value="GST_C_7"/>
    <property type="match status" value="1"/>
</dbReference>
<dbReference type="GO" id="GO:0005634">
    <property type="term" value="C:nucleus"/>
    <property type="evidence" value="ECO:0007669"/>
    <property type="project" value="TreeGrafter"/>
</dbReference>
<feature type="region of interest" description="Disordered" evidence="3">
    <location>
        <begin position="243"/>
        <end position="263"/>
    </location>
</feature>
<evidence type="ECO:0000259" key="4">
    <source>
        <dbReference type="PROSITE" id="PS50014"/>
    </source>
</evidence>
<dbReference type="InterPro" id="IPR054416">
    <property type="entry name" value="GST_UstS-like_C"/>
</dbReference>